<dbReference type="EMBL" id="JARULN010000005">
    <property type="protein sequence ID" value="MDG5753958.1"/>
    <property type="molecule type" value="Genomic_DNA"/>
</dbReference>
<comment type="caution">
    <text evidence="9">The sequence shown here is derived from an EMBL/GenBank/DDBJ whole genome shotgun (WGS) entry which is preliminary data.</text>
</comment>
<accession>A0ABT6H3X1</accession>
<evidence type="ECO:0000256" key="4">
    <source>
        <dbReference type="ARBA" id="ARBA00022692"/>
    </source>
</evidence>
<dbReference type="CDD" id="cd17324">
    <property type="entry name" value="MFS_NepI_like"/>
    <property type="match status" value="1"/>
</dbReference>
<keyword evidence="6 7" id="KW-0472">Membrane</keyword>
<evidence type="ECO:0000256" key="3">
    <source>
        <dbReference type="ARBA" id="ARBA00022475"/>
    </source>
</evidence>
<evidence type="ECO:0000256" key="6">
    <source>
        <dbReference type="ARBA" id="ARBA00023136"/>
    </source>
</evidence>
<evidence type="ECO:0000256" key="2">
    <source>
        <dbReference type="ARBA" id="ARBA00022448"/>
    </source>
</evidence>
<gene>
    <name evidence="9" type="ORF">P6P90_08220</name>
</gene>
<name>A0ABT6H3X1_9BACI</name>
<feature type="transmembrane region" description="Helical" evidence="7">
    <location>
        <begin position="160"/>
        <end position="178"/>
    </location>
</feature>
<feature type="transmembrane region" description="Helical" evidence="7">
    <location>
        <begin position="132"/>
        <end position="154"/>
    </location>
</feature>
<dbReference type="PANTHER" id="PTHR43124:SF10">
    <property type="entry name" value="PURINE EFFLUX PUMP PBUE"/>
    <property type="match status" value="1"/>
</dbReference>
<sequence length="390" mass="41948">MNMRVYILAAAAFIVGTVEFIIGGILKLVADDLDVSIGAAGQLISVFSLFFAFSAPVLLNITAKMERKRLYIWTMFVFLLGNILAAMSADYTMLMIARILTAITGSLLIVLTITIASGIVAPAYQGRAIGTVFMGISASLVLGVPFGMVIGNAFGWRTTFIVMSVLTVVAIICIYKLLDPIEPKPVVPIRKQIQALRSSKILSAQFITFFMLTGHLTLYAYLTPFLQDALGLAPSIVTAVYFIFGTAAVIGGGLGGWLSDKWGPQRSILTIISLFAIVLTIFPLATKLPLYVFLIILVIWSALSWAIAPAQQTYLIESAPETADIQMGLNTSASHFGIALGSLIGGIVIEKSSVLYNAWAGVVFILLALTCAIFSVTRRSEIIETNLTKS</sequence>
<dbReference type="InterPro" id="IPR036259">
    <property type="entry name" value="MFS_trans_sf"/>
</dbReference>
<feature type="transmembrane region" description="Helical" evidence="7">
    <location>
        <begin position="355"/>
        <end position="376"/>
    </location>
</feature>
<dbReference type="RefSeq" id="WP_124565372.1">
    <property type="nucleotide sequence ID" value="NZ_JARRRY010000003.1"/>
</dbReference>
<feature type="transmembrane region" description="Helical" evidence="7">
    <location>
        <begin position="233"/>
        <end position="255"/>
    </location>
</feature>
<evidence type="ECO:0000256" key="7">
    <source>
        <dbReference type="SAM" id="Phobius"/>
    </source>
</evidence>
<feature type="transmembrane region" description="Helical" evidence="7">
    <location>
        <begin position="290"/>
        <end position="308"/>
    </location>
</feature>
<feature type="transmembrane region" description="Helical" evidence="7">
    <location>
        <begin position="7"/>
        <end position="29"/>
    </location>
</feature>
<dbReference type="InterPro" id="IPR020846">
    <property type="entry name" value="MFS_dom"/>
</dbReference>
<feature type="transmembrane region" description="Helical" evidence="7">
    <location>
        <begin position="35"/>
        <end position="58"/>
    </location>
</feature>
<dbReference type="Proteomes" id="UP001218246">
    <property type="component" value="Unassembled WGS sequence"/>
</dbReference>
<protein>
    <submittedName>
        <fullName evidence="9">MFS transporter</fullName>
    </submittedName>
</protein>
<organism evidence="9 10">
    <name type="scientific">Ectobacillus antri</name>
    <dbReference type="NCBI Taxonomy" id="2486280"/>
    <lineage>
        <taxon>Bacteria</taxon>
        <taxon>Bacillati</taxon>
        <taxon>Bacillota</taxon>
        <taxon>Bacilli</taxon>
        <taxon>Bacillales</taxon>
        <taxon>Bacillaceae</taxon>
        <taxon>Ectobacillus</taxon>
    </lineage>
</organism>
<dbReference type="Gene3D" id="1.20.1250.20">
    <property type="entry name" value="MFS general substrate transporter like domains"/>
    <property type="match status" value="1"/>
</dbReference>
<reference evidence="9 10" key="1">
    <citation type="submission" date="2023-04" db="EMBL/GenBank/DDBJ databases">
        <title>Ectobacillus antri isolated from activated sludge.</title>
        <authorList>
            <person name="Yan P."/>
            <person name="Liu X."/>
        </authorList>
    </citation>
    <scope>NUCLEOTIDE SEQUENCE [LARGE SCALE GENOMIC DNA]</scope>
    <source>
        <strain evidence="9 10">C18H</strain>
    </source>
</reference>
<keyword evidence="10" id="KW-1185">Reference proteome</keyword>
<keyword evidence="2" id="KW-0813">Transport</keyword>
<feature type="transmembrane region" description="Helical" evidence="7">
    <location>
        <begin position="199"/>
        <end position="221"/>
    </location>
</feature>
<evidence type="ECO:0000256" key="1">
    <source>
        <dbReference type="ARBA" id="ARBA00004651"/>
    </source>
</evidence>
<evidence type="ECO:0000259" key="8">
    <source>
        <dbReference type="PROSITE" id="PS50850"/>
    </source>
</evidence>
<evidence type="ECO:0000256" key="5">
    <source>
        <dbReference type="ARBA" id="ARBA00022989"/>
    </source>
</evidence>
<feature type="transmembrane region" description="Helical" evidence="7">
    <location>
        <begin position="70"/>
        <end position="89"/>
    </location>
</feature>
<feature type="domain" description="Major facilitator superfamily (MFS) profile" evidence="8">
    <location>
        <begin position="4"/>
        <end position="386"/>
    </location>
</feature>
<dbReference type="SUPFAM" id="SSF103473">
    <property type="entry name" value="MFS general substrate transporter"/>
    <property type="match status" value="1"/>
</dbReference>
<dbReference type="InterPro" id="IPR050189">
    <property type="entry name" value="MFS_Efflux_Transporters"/>
</dbReference>
<proteinExistence type="predicted"/>
<keyword evidence="5 7" id="KW-1133">Transmembrane helix</keyword>
<evidence type="ECO:0000313" key="9">
    <source>
        <dbReference type="EMBL" id="MDG5753958.1"/>
    </source>
</evidence>
<keyword evidence="4 7" id="KW-0812">Transmembrane</keyword>
<dbReference type="PROSITE" id="PS50850">
    <property type="entry name" value="MFS"/>
    <property type="match status" value="1"/>
</dbReference>
<comment type="subcellular location">
    <subcellularLocation>
        <location evidence="1">Cell membrane</location>
        <topology evidence="1">Multi-pass membrane protein</topology>
    </subcellularLocation>
</comment>
<evidence type="ECO:0000313" key="10">
    <source>
        <dbReference type="Proteomes" id="UP001218246"/>
    </source>
</evidence>
<dbReference type="PANTHER" id="PTHR43124">
    <property type="entry name" value="PURINE EFFLUX PUMP PBUE"/>
    <property type="match status" value="1"/>
</dbReference>
<dbReference type="Pfam" id="PF07690">
    <property type="entry name" value="MFS_1"/>
    <property type="match status" value="1"/>
</dbReference>
<dbReference type="InterPro" id="IPR011701">
    <property type="entry name" value="MFS"/>
</dbReference>
<feature type="transmembrane region" description="Helical" evidence="7">
    <location>
        <begin position="267"/>
        <end position="284"/>
    </location>
</feature>
<feature type="transmembrane region" description="Helical" evidence="7">
    <location>
        <begin position="329"/>
        <end position="349"/>
    </location>
</feature>
<keyword evidence="3" id="KW-1003">Cell membrane</keyword>
<feature type="transmembrane region" description="Helical" evidence="7">
    <location>
        <begin position="95"/>
        <end position="120"/>
    </location>
</feature>